<gene>
    <name evidence="1" type="ORF">Klosneuvirus_5_57</name>
</gene>
<reference evidence="1" key="1">
    <citation type="journal article" date="2017" name="Science">
        <title>Giant viruses with an expanded complement of translation system components.</title>
        <authorList>
            <person name="Schulz F."/>
            <person name="Yutin N."/>
            <person name="Ivanova N.N."/>
            <person name="Ortega D.R."/>
            <person name="Lee T.K."/>
            <person name="Vierheilig J."/>
            <person name="Daims H."/>
            <person name="Horn M."/>
            <person name="Wagner M."/>
            <person name="Jensen G.J."/>
            <person name="Kyrpides N.C."/>
            <person name="Koonin E.V."/>
            <person name="Woyke T."/>
        </authorList>
    </citation>
    <scope>NUCLEOTIDE SEQUENCE</scope>
    <source>
        <strain evidence="1">KNV1</strain>
    </source>
</reference>
<organism evidence="1">
    <name type="scientific">Klosneuvirus KNV1</name>
    <dbReference type="NCBI Taxonomy" id="1977640"/>
    <lineage>
        <taxon>Viruses</taxon>
        <taxon>Varidnaviria</taxon>
        <taxon>Bamfordvirae</taxon>
        <taxon>Nucleocytoviricota</taxon>
        <taxon>Megaviricetes</taxon>
        <taxon>Imitervirales</taxon>
        <taxon>Mimiviridae</taxon>
        <taxon>Klosneuvirinae</taxon>
        <taxon>Klosneuvirus</taxon>
    </lineage>
</organism>
<evidence type="ECO:0000313" key="1">
    <source>
        <dbReference type="EMBL" id="ARF12387.1"/>
    </source>
</evidence>
<protein>
    <submittedName>
        <fullName evidence="1">Uncharacterized protein</fullName>
    </submittedName>
</protein>
<sequence>MEEYNKLEKLINKYLYECIEDKIRIITNNPNDDLVKLIFKNYKAVISNEQKIKESCIVIIHLQQFDKKLIDYINKHLDNNVIFLAIVPLEFDFDQLIKSAKAHSIDAYYWRKDGRKYKNYIVTIKKD</sequence>
<dbReference type="EMBL" id="KY684112">
    <property type="protein sequence ID" value="ARF12387.1"/>
    <property type="molecule type" value="Genomic_DNA"/>
</dbReference>
<proteinExistence type="predicted"/>
<accession>A0A1V0SKY2</accession>
<name>A0A1V0SKY2_9VIRU</name>